<comment type="caution">
    <text evidence="1">The sequence shown here is derived from an EMBL/GenBank/DDBJ whole genome shotgun (WGS) entry which is preliminary data.</text>
</comment>
<proteinExistence type="predicted"/>
<reference evidence="1" key="2">
    <citation type="submission" date="2020-11" db="EMBL/GenBank/DDBJ databases">
        <authorList>
            <consortium name="NCBI Pathogen Detection Project"/>
        </authorList>
    </citation>
    <scope>NUCLEOTIDE SEQUENCE</scope>
    <source>
        <strain evidence="1">D3612</strain>
    </source>
</reference>
<name>A0AAN5KTX6_LEGPN</name>
<gene>
    <name evidence="1" type="ORF">I8Y58_003040</name>
</gene>
<reference evidence="1" key="1">
    <citation type="journal article" date="2018" name="Genome Biol.">
        <title>SKESA: strategic k-mer extension for scrupulous assemblies.</title>
        <authorList>
            <person name="Souvorov A."/>
            <person name="Agarwala R."/>
            <person name="Lipman D.J."/>
        </authorList>
    </citation>
    <scope>NUCLEOTIDE SEQUENCE</scope>
    <source>
        <strain evidence="1">D3612</strain>
    </source>
</reference>
<evidence type="ECO:0000313" key="1">
    <source>
        <dbReference type="EMBL" id="HAT1597769.1"/>
    </source>
</evidence>
<accession>A0AAN5KTX6</accession>
<dbReference type="RefSeq" id="WP_181878719.1">
    <property type="nucleotide sequence ID" value="NZ_JASHHU010000019.1"/>
</dbReference>
<dbReference type="EMBL" id="DACSEI010000067">
    <property type="protein sequence ID" value="HAT1597769.1"/>
    <property type="molecule type" value="Genomic_DNA"/>
</dbReference>
<dbReference type="AlphaFoldDB" id="A0AAN5KTX6"/>
<evidence type="ECO:0000313" key="2">
    <source>
        <dbReference type="Proteomes" id="UP000861567"/>
    </source>
</evidence>
<dbReference type="Proteomes" id="UP000861567">
    <property type="component" value="Unassembled WGS sequence"/>
</dbReference>
<organism evidence="1 2">
    <name type="scientific">Legionella pneumophila</name>
    <dbReference type="NCBI Taxonomy" id="446"/>
    <lineage>
        <taxon>Bacteria</taxon>
        <taxon>Pseudomonadati</taxon>
        <taxon>Pseudomonadota</taxon>
        <taxon>Gammaproteobacteria</taxon>
        <taxon>Legionellales</taxon>
        <taxon>Legionellaceae</taxon>
        <taxon>Legionella</taxon>
    </lineage>
</organism>
<sequence>MGPLNAHTDCDFALFKTPDTPNRLFVVLIVVVVVTRREVHVPRVVVVVLRRTPVERGRKPAKRNTKAFWSAQGILCRRESTAIQHSPFVAFKQKHARS</sequence>
<protein>
    <submittedName>
        <fullName evidence="1">Uncharacterized protein</fullName>
    </submittedName>
</protein>